<evidence type="ECO:0000259" key="17">
    <source>
        <dbReference type="Pfam" id="PF03443"/>
    </source>
</evidence>
<evidence type="ECO:0000256" key="5">
    <source>
        <dbReference type="ARBA" id="ARBA00022729"/>
    </source>
</evidence>
<evidence type="ECO:0000256" key="15">
    <source>
        <dbReference type="ARBA" id="ARBA00047174"/>
    </source>
</evidence>
<evidence type="ECO:0000256" key="8">
    <source>
        <dbReference type="ARBA" id="ARBA00023008"/>
    </source>
</evidence>
<proteinExistence type="inferred from homology"/>
<keyword evidence="3" id="KW-0964">Secreted</keyword>
<evidence type="ECO:0000313" key="18">
    <source>
        <dbReference type="EMBL" id="KAF2656684.1"/>
    </source>
</evidence>
<evidence type="ECO:0000256" key="9">
    <source>
        <dbReference type="ARBA" id="ARBA00023033"/>
    </source>
</evidence>
<feature type="domain" description="Auxiliary Activity family 9 catalytic" evidence="17">
    <location>
        <begin position="17"/>
        <end position="219"/>
    </location>
</feature>
<keyword evidence="19" id="KW-1185">Reference proteome</keyword>
<keyword evidence="12" id="KW-0624">Polysaccharide degradation</keyword>
<evidence type="ECO:0000256" key="14">
    <source>
        <dbReference type="ARBA" id="ARBA00045077"/>
    </source>
</evidence>
<dbReference type="OrthoDB" id="5271017at2759"/>
<dbReference type="AlphaFoldDB" id="A0A6A6TDI3"/>
<keyword evidence="10" id="KW-1015">Disulfide bond</keyword>
<dbReference type="InterPro" id="IPR049892">
    <property type="entry name" value="AA9"/>
</dbReference>
<evidence type="ECO:0000313" key="19">
    <source>
        <dbReference type="Proteomes" id="UP000799324"/>
    </source>
</evidence>
<dbReference type="InterPro" id="IPR005103">
    <property type="entry name" value="AA9_LPMO"/>
</dbReference>
<dbReference type="EMBL" id="MU004333">
    <property type="protein sequence ID" value="KAF2656684.1"/>
    <property type="molecule type" value="Genomic_DNA"/>
</dbReference>
<evidence type="ECO:0000256" key="2">
    <source>
        <dbReference type="ARBA" id="ARBA00004613"/>
    </source>
</evidence>
<feature type="signal peptide" evidence="16">
    <location>
        <begin position="1"/>
        <end position="16"/>
    </location>
</feature>
<keyword evidence="5 16" id="KW-0732">Signal</keyword>
<dbReference type="GO" id="GO:0005576">
    <property type="term" value="C:extracellular region"/>
    <property type="evidence" value="ECO:0007669"/>
    <property type="project" value="UniProtKB-SubCell"/>
</dbReference>
<keyword evidence="7" id="KW-0560">Oxidoreductase</keyword>
<dbReference type="GO" id="GO:0030245">
    <property type="term" value="P:cellulose catabolic process"/>
    <property type="evidence" value="ECO:0007669"/>
    <property type="project" value="UniProtKB-KW"/>
</dbReference>
<evidence type="ECO:0000256" key="11">
    <source>
        <dbReference type="ARBA" id="ARBA00023277"/>
    </source>
</evidence>
<protein>
    <recommendedName>
        <fullName evidence="15">lytic cellulose monooxygenase (C4-dehydrogenating)</fullName>
        <ecNumber evidence="15">1.14.99.56</ecNumber>
    </recommendedName>
</protein>
<dbReference type="EC" id="1.14.99.56" evidence="15"/>
<dbReference type="Proteomes" id="UP000799324">
    <property type="component" value="Unassembled WGS sequence"/>
</dbReference>
<keyword evidence="11" id="KW-0119">Carbohydrate metabolism</keyword>
<dbReference type="GO" id="GO:0046872">
    <property type="term" value="F:metal ion binding"/>
    <property type="evidence" value="ECO:0007669"/>
    <property type="project" value="UniProtKB-KW"/>
</dbReference>
<dbReference type="Pfam" id="PF03443">
    <property type="entry name" value="AA9"/>
    <property type="match status" value="1"/>
</dbReference>
<organism evidence="18 19">
    <name type="scientific">Lophiostoma macrostomum CBS 122681</name>
    <dbReference type="NCBI Taxonomy" id="1314788"/>
    <lineage>
        <taxon>Eukaryota</taxon>
        <taxon>Fungi</taxon>
        <taxon>Dikarya</taxon>
        <taxon>Ascomycota</taxon>
        <taxon>Pezizomycotina</taxon>
        <taxon>Dothideomycetes</taxon>
        <taxon>Pleosporomycetidae</taxon>
        <taxon>Pleosporales</taxon>
        <taxon>Lophiostomataceae</taxon>
        <taxon>Lophiostoma</taxon>
    </lineage>
</organism>
<dbReference type="PANTHER" id="PTHR33353:SF10">
    <property type="entry name" value="ENDO-BETA-1,4-GLUCANASE D"/>
    <property type="match status" value="1"/>
</dbReference>
<comment type="similarity">
    <text evidence="13">Belongs to the polysaccharide monooxygenase AA9 family.</text>
</comment>
<evidence type="ECO:0000256" key="13">
    <source>
        <dbReference type="ARBA" id="ARBA00044502"/>
    </source>
</evidence>
<feature type="chain" id="PRO_5025502780" description="lytic cellulose monooxygenase (C4-dehydrogenating)" evidence="16">
    <location>
        <begin position="17"/>
        <end position="230"/>
    </location>
</feature>
<dbReference type="CDD" id="cd21175">
    <property type="entry name" value="LPMO_AA9"/>
    <property type="match status" value="1"/>
</dbReference>
<keyword evidence="4" id="KW-0479">Metal-binding</keyword>
<sequence length="230" mass="24507">MRFLGSLLLVAATAQAHYTFPRLVVNGKGEDKDWTTTRKTKNADTKQGVENAASADIRCYQQANAGAISEVPAGATIHYVSTQQINHPGPTQYYLAKVPSGQSASSWDGSGAVWFKIATTMPTVDKNKQMTWPGQNEYKTVNVTVPTATPDGEYLLRVEHIALHMAMQANKAQFYLACSQVKITGGGSGSPGPMATFPGAYKSTDPGILVNLGSIAPESYQPPGPAVWSG</sequence>
<dbReference type="PANTHER" id="PTHR33353">
    <property type="entry name" value="PUTATIVE (AFU_ORTHOLOGUE AFUA_1G12560)-RELATED"/>
    <property type="match status" value="1"/>
</dbReference>
<evidence type="ECO:0000256" key="12">
    <source>
        <dbReference type="ARBA" id="ARBA00023326"/>
    </source>
</evidence>
<comment type="subcellular location">
    <subcellularLocation>
        <location evidence="2">Secreted</location>
    </subcellularLocation>
</comment>
<name>A0A6A6TDI3_9PLEO</name>
<evidence type="ECO:0000256" key="3">
    <source>
        <dbReference type="ARBA" id="ARBA00022525"/>
    </source>
</evidence>
<keyword evidence="9 18" id="KW-0503">Monooxygenase</keyword>
<evidence type="ECO:0000256" key="7">
    <source>
        <dbReference type="ARBA" id="ARBA00023002"/>
    </source>
</evidence>
<keyword evidence="6" id="KW-0136">Cellulose degradation</keyword>
<evidence type="ECO:0000256" key="6">
    <source>
        <dbReference type="ARBA" id="ARBA00023001"/>
    </source>
</evidence>
<gene>
    <name evidence="18" type="ORF">K491DRAFT_757336</name>
</gene>
<evidence type="ECO:0000256" key="10">
    <source>
        <dbReference type="ARBA" id="ARBA00023157"/>
    </source>
</evidence>
<evidence type="ECO:0000256" key="4">
    <source>
        <dbReference type="ARBA" id="ARBA00022723"/>
    </source>
</evidence>
<dbReference type="GO" id="GO:0004497">
    <property type="term" value="F:monooxygenase activity"/>
    <property type="evidence" value="ECO:0007669"/>
    <property type="project" value="UniProtKB-KW"/>
</dbReference>
<evidence type="ECO:0000256" key="1">
    <source>
        <dbReference type="ARBA" id="ARBA00001973"/>
    </source>
</evidence>
<evidence type="ECO:0000256" key="16">
    <source>
        <dbReference type="SAM" id="SignalP"/>
    </source>
</evidence>
<accession>A0A6A6TDI3</accession>
<reference evidence="18" key="1">
    <citation type="journal article" date="2020" name="Stud. Mycol.">
        <title>101 Dothideomycetes genomes: a test case for predicting lifestyles and emergence of pathogens.</title>
        <authorList>
            <person name="Haridas S."/>
            <person name="Albert R."/>
            <person name="Binder M."/>
            <person name="Bloem J."/>
            <person name="Labutti K."/>
            <person name="Salamov A."/>
            <person name="Andreopoulos B."/>
            <person name="Baker S."/>
            <person name="Barry K."/>
            <person name="Bills G."/>
            <person name="Bluhm B."/>
            <person name="Cannon C."/>
            <person name="Castanera R."/>
            <person name="Culley D."/>
            <person name="Daum C."/>
            <person name="Ezra D."/>
            <person name="Gonzalez J."/>
            <person name="Henrissat B."/>
            <person name="Kuo A."/>
            <person name="Liang C."/>
            <person name="Lipzen A."/>
            <person name="Lutzoni F."/>
            <person name="Magnuson J."/>
            <person name="Mondo S."/>
            <person name="Nolan M."/>
            <person name="Ohm R."/>
            <person name="Pangilinan J."/>
            <person name="Park H.-J."/>
            <person name="Ramirez L."/>
            <person name="Alfaro M."/>
            <person name="Sun H."/>
            <person name="Tritt A."/>
            <person name="Yoshinaga Y."/>
            <person name="Zwiers L.-H."/>
            <person name="Turgeon B."/>
            <person name="Goodwin S."/>
            <person name="Spatafora J."/>
            <person name="Crous P."/>
            <person name="Grigoriev I."/>
        </authorList>
    </citation>
    <scope>NUCLEOTIDE SEQUENCE</scope>
    <source>
        <strain evidence="18">CBS 122681</strain>
    </source>
</reference>
<comment type="cofactor">
    <cofactor evidence="1">
        <name>Cu(2+)</name>
        <dbReference type="ChEBI" id="CHEBI:29036"/>
    </cofactor>
</comment>
<comment type="catalytic activity">
    <reaction evidence="14">
        <text>[(1-&gt;4)-beta-D-glucosyl]n+m + reduced acceptor + O2 = 4-dehydro-beta-D-glucosyl-[(1-&gt;4)-beta-D-glucosyl]n-1 + [(1-&gt;4)-beta-D-glucosyl]m + acceptor + H2O.</text>
        <dbReference type="EC" id="1.14.99.56"/>
    </reaction>
</comment>
<dbReference type="Gene3D" id="2.70.50.70">
    <property type="match status" value="1"/>
</dbReference>
<keyword evidence="8" id="KW-0186">Copper</keyword>